<feature type="region of interest" description="Disordered" evidence="1">
    <location>
        <begin position="83"/>
        <end position="105"/>
    </location>
</feature>
<protein>
    <submittedName>
        <fullName evidence="2">Uncharacterized protein</fullName>
    </submittedName>
</protein>
<dbReference type="Proteomes" id="UP000325577">
    <property type="component" value="Linkage Group LG2"/>
</dbReference>
<reference evidence="2 3" key="1">
    <citation type="submission" date="2019-09" db="EMBL/GenBank/DDBJ databases">
        <title>A chromosome-level genome assembly of the Chinese tupelo Nyssa sinensis.</title>
        <authorList>
            <person name="Yang X."/>
            <person name="Kang M."/>
            <person name="Yang Y."/>
            <person name="Xiong H."/>
            <person name="Wang M."/>
            <person name="Zhang Z."/>
            <person name="Wang Z."/>
            <person name="Wu H."/>
            <person name="Ma T."/>
            <person name="Liu J."/>
            <person name="Xi Z."/>
        </authorList>
    </citation>
    <scope>NUCLEOTIDE SEQUENCE [LARGE SCALE GENOMIC DNA]</scope>
    <source>
        <strain evidence="2">J267</strain>
        <tissue evidence="2">Leaf</tissue>
    </source>
</reference>
<evidence type="ECO:0000256" key="1">
    <source>
        <dbReference type="SAM" id="MobiDB-lite"/>
    </source>
</evidence>
<proteinExistence type="predicted"/>
<evidence type="ECO:0000313" key="3">
    <source>
        <dbReference type="Proteomes" id="UP000325577"/>
    </source>
</evidence>
<feature type="compositionally biased region" description="Polar residues" evidence="1">
    <location>
        <begin position="83"/>
        <end position="100"/>
    </location>
</feature>
<sequence>MLWLTHKIRYPKEYKIVVESGQPESPLFYALWVATVATEEAAKAEPVPVITDAAAVARNGKIPSPALPLISLNKSSTAFLKNAPQDNPNLSKPLNPTTKIQDPKPHATIYPDPKIQKTLIPINHQDKMKGKIDETLAQSAHPYYPSWDWSHYSPNPTPTFSLKTLYEALVDIND</sequence>
<dbReference type="EMBL" id="CM018043">
    <property type="protein sequence ID" value="KAA8531209.1"/>
    <property type="molecule type" value="Genomic_DNA"/>
</dbReference>
<name>A0A5J5ALY3_9ASTE</name>
<accession>A0A5J5ALY3</accession>
<evidence type="ECO:0000313" key="2">
    <source>
        <dbReference type="EMBL" id="KAA8531209.1"/>
    </source>
</evidence>
<organism evidence="2 3">
    <name type="scientific">Nyssa sinensis</name>
    <dbReference type="NCBI Taxonomy" id="561372"/>
    <lineage>
        <taxon>Eukaryota</taxon>
        <taxon>Viridiplantae</taxon>
        <taxon>Streptophyta</taxon>
        <taxon>Embryophyta</taxon>
        <taxon>Tracheophyta</taxon>
        <taxon>Spermatophyta</taxon>
        <taxon>Magnoliopsida</taxon>
        <taxon>eudicotyledons</taxon>
        <taxon>Gunneridae</taxon>
        <taxon>Pentapetalae</taxon>
        <taxon>asterids</taxon>
        <taxon>Cornales</taxon>
        <taxon>Nyssaceae</taxon>
        <taxon>Nyssa</taxon>
    </lineage>
</organism>
<gene>
    <name evidence="2" type="ORF">F0562_005877</name>
</gene>
<dbReference type="AlphaFoldDB" id="A0A5J5ALY3"/>
<keyword evidence="3" id="KW-1185">Reference proteome</keyword>